<organism evidence="1 2">
    <name type="scientific">Eretmocerus hayati</name>
    <dbReference type="NCBI Taxonomy" id="131215"/>
    <lineage>
        <taxon>Eukaryota</taxon>
        <taxon>Metazoa</taxon>
        <taxon>Ecdysozoa</taxon>
        <taxon>Arthropoda</taxon>
        <taxon>Hexapoda</taxon>
        <taxon>Insecta</taxon>
        <taxon>Pterygota</taxon>
        <taxon>Neoptera</taxon>
        <taxon>Endopterygota</taxon>
        <taxon>Hymenoptera</taxon>
        <taxon>Apocrita</taxon>
        <taxon>Proctotrupomorpha</taxon>
        <taxon>Chalcidoidea</taxon>
        <taxon>Aphelinidae</taxon>
        <taxon>Aphelininae</taxon>
        <taxon>Eretmocerus</taxon>
    </lineage>
</organism>
<gene>
    <name evidence="1" type="ORF">QAD02_011681</name>
</gene>
<dbReference type="EMBL" id="CM056742">
    <property type="protein sequence ID" value="KAJ8675895.1"/>
    <property type="molecule type" value="Genomic_DNA"/>
</dbReference>
<name>A0ACC2NX69_9HYME</name>
<keyword evidence="2" id="KW-1185">Reference proteome</keyword>
<protein>
    <submittedName>
        <fullName evidence="1">Uncharacterized protein</fullName>
    </submittedName>
</protein>
<dbReference type="Proteomes" id="UP001239111">
    <property type="component" value="Chromosome 2"/>
</dbReference>
<accession>A0ACC2NX69</accession>
<evidence type="ECO:0000313" key="2">
    <source>
        <dbReference type="Proteomes" id="UP001239111"/>
    </source>
</evidence>
<comment type="caution">
    <text evidence="1">The sequence shown here is derived from an EMBL/GenBank/DDBJ whole genome shotgun (WGS) entry which is preliminary data.</text>
</comment>
<proteinExistence type="predicted"/>
<evidence type="ECO:0000313" key="1">
    <source>
        <dbReference type="EMBL" id="KAJ8675895.1"/>
    </source>
</evidence>
<reference evidence="1" key="1">
    <citation type="submission" date="2023-04" db="EMBL/GenBank/DDBJ databases">
        <title>A chromosome-level genome assembly of the parasitoid wasp Eretmocerus hayati.</title>
        <authorList>
            <person name="Zhong Y."/>
            <person name="Liu S."/>
            <person name="Liu Y."/>
        </authorList>
    </citation>
    <scope>NUCLEOTIDE SEQUENCE</scope>
    <source>
        <strain evidence="1">ZJU_SS_LIU_2023</strain>
    </source>
</reference>
<sequence>MKAVLLLRHFEKYGASSIFQLAVQHADIEIFDVLVQHGADIRSKNFINQNLLDICISSLHRVVTAGDPEADHNRMLATLISHENLKVEMIDYPHVRFEVFLYGDDNTLKILVDNGLSLESSQERGYSPYTHIVLRNKNFEVLLRFLVNSLKVDVDQINNVGETCLHLAASDLNVDLIKVLVSLGADPNICDVNNHPPLWYAVQNREVTESYTFLLNYTNYSNISTVCEFIIPDQRDDYILATLKIIVTKFMISKDFSTLRSTLRQNYEYGLNYLNQCQREFGKAAKTYVTPNLTCADILYLRRFDFRTKNIIVSEFVDSPNFFKRFPTYASLLLDNLKLVKKNVKISDTAIDILYNIPAFDSILERDIMYNIFKYLSIEDVNNVSKIFL</sequence>